<keyword evidence="4" id="KW-1185">Reference proteome</keyword>
<feature type="transmembrane region" description="Helical" evidence="2">
    <location>
        <begin position="114"/>
        <end position="137"/>
    </location>
</feature>
<dbReference type="AlphaFoldDB" id="A0A7G6WXV1"/>
<reference evidence="3 4" key="2">
    <citation type="journal article" date="2020" name="Microbiol. Resour. Announc.">
        <title>Antarctic desert soil bacteria exhibit high novel natural product potential, evaluated through long-read genome sequencing and comparative genomics.</title>
        <authorList>
            <person name="Benaud N."/>
            <person name="Edwards R.J."/>
            <person name="Amos T.G."/>
            <person name="D'Agostino P.M."/>
            <person name="Gutierrez-Chavez C."/>
            <person name="Montgomery K."/>
            <person name="Nicetic I."/>
            <person name="Ferrari B.C."/>
        </authorList>
    </citation>
    <scope>NUCLEOTIDE SEQUENCE [LARGE SCALE GENOMIC DNA]</scope>
    <source>
        <strain evidence="3 4">SPB151</strain>
    </source>
</reference>
<evidence type="ECO:0000313" key="3">
    <source>
        <dbReference type="EMBL" id="QNE18816.1"/>
    </source>
</evidence>
<feature type="transmembrane region" description="Helical" evidence="2">
    <location>
        <begin position="7"/>
        <end position="28"/>
    </location>
</feature>
<proteinExistence type="predicted"/>
<name>A0A7G6WXV1_9ACTN</name>
<gene>
    <name evidence="3" type="ORF">F1D05_14015</name>
</gene>
<feature type="transmembrane region" description="Helical" evidence="2">
    <location>
        <begin position="48"/>
        <end position="67"/>
    </location>
</feature>
<keyword evidence="2" id="KW-0812">Transmembrane</keyword>
<reference evidence="4" key="1">
    <citation type="submission" date="2019-09" db="EMBL/GenBank/DDBJ databases">
        <title>Antimicrobial potential of Antarctic Bacteria.</title>
        <authorList>
            <person name="Benaud N."/>
            <person name="Edwards R.J."/>
            <person name="Ferrari B.C."/>
        </authorList>
    </citation>
    <scope>NUCLEOTIDE SEQUENCE [LARGE SCALE GENOMIC DNA]</scope>
    <source>
        <strain evidence="4">SPB151</strain>
    </source>
</reference>
<sequence>MPTKPNPLLGLLIGIVVAWVATTLVNYAGIKLNYQRTARFDNSMVHGLPWVLLIVVVSLLAGFVLSIRALAAGALVGAGLLLTIVGAAAFVLPLHLAFDLAKLFVVPGTDMAGYLVWDGSVLFIGGILLVLGVRRWITDARSTPRPRQDVPGYYQPGQTFPGQQYPGQYAPGQQPGQQGYPPQDGPQHR</sequence>
<protein>
    <submittedName>
        <fullName evidence="3">Uncharacterized protein</fullName>
    </submittedName>
</protein>
<organism evidence="3 4">
    <name type="scientific">Kribbella qitaiheensis</name>
    <dbReference type="NCBI Taxonomy" id="1544730"/>
    <lineage>
        <taxon>Bacteria</taxon>
        <taxon>Bacillati</taxon>
        <taxon>Actinomycetota</taxon>
        <taxon>Actinomycetes</taxon>
        <taxon>Propionibacteriales</taxon>
        <taxon>Kribbellaceae</taxon>
        <taxon>Kribbella</taxon>
    </lineage>
</organism>
<dbReference type="RefSeq" id="WP_185448114.1">
    <property type="nucleotide sequence ID" value="NZ_CP043661.1"/>
</dbReference>
<feature type="compositionally biased region" description="Low complexity" evidence="1">
    <location>
        <begin position="161"/>
        <end position="182"/>
    </location>
</feature>
<evidence type="ECO:0000313" key="4">
    <source>
        <dbReference type="Proteomes" id="UP000515563"/>
    </source>
</evidence>
<feature type="region of interest" description="Disordered" evidence="1">
    <location>
        <begin position="142"/>
        <end position="189"/>
    </location>
</feature>
<dbReference type="EMBL" id="CP043661">
    <property type="protein sequence ID" value="QNE18816.1"/>
    <property type="molecule type" value="Genomic_DNA"/>
</dbReference>
<feature type="transmembrane region" description="Helical" evidence="2">
    <location>
        <begin position="74"/>
        <end position="94"/>
    </location>
</feature>
<dbReference type="Proteomes" id="UP000515563">
    <property type="component" value="Chromosome"/>
</dbReference>
<evidence type="ECO:0000256" key="2">
    <source>
        <dbReference type="SAM" id="Phobius"/>
    </source>
</evidence>
<keyword evidence="2" id="KW-0472">Membrane</keyword>
<keyword evidence="2" id="KW-1133">Transmembrane helix</keyword>
<dbReference type="KEGG" id="kqi:F1D05_14015"/>
<evidence type="ECO:0000256" key="1">
    <source>
        <dbReference type="SAM" id="MobiDB-lite"/>
    </source>
</evidence>
<accession>A0A7G6WXV1</accession>